<reference evidence="2" key="1">
    <citation type="journal article" date="2019" name="Int. J. Syst. Evol. Microbiol.">
        <title>The Global Catalogue of Microorganisms (GCM) 10K type strain sequencing project: providing services to taxonomists for standard genome sequencing and annotation.</title>
        <authorList>
            <consortium name="The Broad Institute Genomics Platform"/>
            <consortium name="The Broad Institute Genome Sequencing Center for Infectious Disease"/>
            <person name="Wu L."/>
            <person name="Ma J."/>
        </authorList>
    </citation>
    <scope>NUCLEOTIDE SEQUENCE [LARGE SCALE GENOMIC DNA]</scope>
    <source>
        <strain evidence="2">JCM 3366</strain>
    </source>
</reference>
<dbReference type="Gene3D" id="3.90.550.10">
    <property type="entry name" value="Spore Coat Polysaccharide Biosynthesis Protein SpsA, Chain A"/>
    <property type="match status" value="1"/>
</dbReference>
<evidence type="ECO:0008006" key="3">
    <source>
        <dbReference type="Google" id="ProtNLM"/>
    </source>
</evidence>
<dbReference type="SUPFAM" id="SSF53448">
    <property type="entry name" value="Nucleotide-diphospho-sugar transferases"/>
    <property type="match status" value="1"/>
</dbReference>
<comment type="caution">
    <text evidence="1">The sequence shown here is derived from an EMBL/GenBank/DDBJ whole genome shotgun (WGS) entry which is preliminary data.</text>
</comment>
<accession>A0ABW0T5J4</accession>
<name>A0ABW0T5J4_9HYPH</name>
<dbReference type="InterPro" id="IPR029044">
    <property type="entry name" value="Nucleotide-diphossugar_trans"/>
</dbReference>
<proteinExistence type="predicted"/>
<evidence type="ECO:0000313" key="2">
    <source>
        <dbReference type="Proteomes" id="UP001596107"/>
    </source>
</evidence>
<gene>
    <name evidence="1" type="ORF">ACFPOD_04910</name>
</gene>
<sequence>MNKPITVACVLRSGGDFKPEHVERLHRDVTRHTDCRFVALSDVAVKCEHIPLATQWPGWLAKLELFRPGLFDGPVVYLDLDTVVVGDLSFLARKADGFSMLSDFYHPKIPASGVMSWRGDYSHVFERFSESLVPQYRNLQPNRGDCGWIVQQAGDIDRIPDDGRVVSYKVHVARNEGPRSRGNGKIPDAARVVCFHGKPRPWEAWP</sequence>
<dbReference type="EMBL" id="JBHSNB010000001">
    <property type="protein sequence ID" value="MFC5584442.1"/>
    <property type="molecule type" value="Genomic_DNA"/>
</dbReference>
<protein>
    <recommendedName>
        <fullName evidence="3">Glycosyltransferase</fullName>
    </recommendedName>
</protein>
<dbReference type="Proteomes" id="UP001596107">
    <property type="component" value="Unassembled WGS sequence"/>
</dbReference>
<organism evidence="1 2">
    <name type="scientific">Nitratireductor kimnyeongensis</name>
    <dbReference type="NCBI Taxonomy" id="430679"/>
    <lineage>
        <taxon>Bacteria</taxon>
        <taxon>Pseudomonadati</taxon>
        <taxon>Pseudomonadota</taxon>
        <taxon>Alphaproteobacteria</taxon>
        <taxon>Hyphomicrobiales</taxon>
        <taxon>Phyllobacteriaceae</taxon>
        <taxon>Nitratireductor</taxon>
    </lineage>
</organism>
<dbReference type="RefSeq" id="WP_223019765.1">
    <property type="nucleotide sequence ID" value="NZ_CP078143.1"/>
</dbReference>
<keyword evidence="2" id="KW-1185">Reference proteome</keyword>
<evidence type="ECO:0000313" key="1">
    <source>
        <dbReference type="EMBL" id="MFC5584442.1"/>
    </source>
</evidence>